<reference evidence="7" key="1">
    <citation type="submission" date="2021-01" db="EMBL/GenBank/DDBJ databases">
        <authorList>
            <person name="Corre E."/>
            <person name="Pelletier E."/>
            <person name="Niang G."/>
            <person name="Scheremetjew M."/>
            <person name="Finn R."/>
            <person name="Kale V."/>
            <person name="Holt S."/>
            <person name="Cochrane G."/>
            <person name="Meng A."/>
            <person name="Brown T."/>
            <person name="Cohen L."/>
        </authorList>
    </citation>
    <scope>NUCLEOTIDE SEQUENCE</scope>
    <source>
        <strain evidence="7">CCCM811</strain>
    </source>
</reference>
<dbReference type="InterPro" id="IPR033205">
    <property type="entry name" value="COP9_CSN8"/>
</dbReference>
<dbReference type="InterPro" id="IPR033464">
    <property type="entry name" value="CSN8_PSD8_EIF3K"/>
</dbReference>
<evidence type="ECO:0000256" key="4">
    <source>
        <dbReference type="ARBA" id="ARBA00022790"/>
    </source>
</evidence>
<evidence type="ECO:0000259" key="6">
    <source>
        <dbReference type="Pfam" id="PF10075"/>
    </source>
</evidence>
<evidence type="ECO:0000256" key="2">
    <source>
        <dbReference type="ARBA" id="ARBA00004496"/>
    </source>
</evidence>
<keyword evidence="5" id="KW-0539">Nucleus</keyword>
<keyword evidence="4" id="KW-0736">Signalosome</keyword>
<proteinExistence type="predicted"/>
<protein>
    <recommendedName>
        <fullName evidence="6">CSN8/PSMD8/EIF3K domain-containing protein</fullName>
    </recommendedName>
</protein>
<dbReference type="PANTHER" id="PTHR13339:SF0">
    <property type="entry name" value="COP9 SIGNALOSOME COMPLEX SUBUNIT 8"/>
    <property type="match status" value="1"/>
</dbReference>
<evidence type="ECO:0000256" key="1">
    <source>
        <dbReference type="ARBA" id="ARBA00004123"/>
    </source>
</evidence>
<name>A0A7S4DF68_9EUKA</name>
<evidence type="ECO:0000256" key="5">
    <source>
        <dbReference type="ARBA" id="ARBA00023242"/>
    </source>
</evidence>
<dbReference type="Pfam" id="PF10075">
    <property type="entry name" value="CSN8_PSD8_EIF3K"/>
    <property type="match status" value="1"/>
</dbReference>
<organism evidence="7">
    <name type="scientific">Lotharella globosa</name>
    <dbReference type="NCBI Taxonomy" id="91324"/>
    <lineage>
        <taxon>Eukaryota</taxon>
        <taxon>Sar</taxon>
        <taxon>Rhizaria</taxon>
        <taxon>Cercozoa</taxon>
        <taxon>Chlorarachniophyceae</taxon>
        <taxon>Lotharella</taxon>
    </lineage>
</organism>
<dbReference type="GO" id="GO:0005737">
    <property type="term" value="C:cytoplasm"/>
    <property type="evidence" value="ECO:0007669"/>
    <property type="project" value="UniProtKB-SubCell"/>
</dbReference>
<evidence type="ECO:0000313" key="7">
    <source>
        <dbReference type="EMBL" id="CAE0646499.1"/>
    </source>
</evidence>
<dbReference type="PANTHER" id="PTHR13339">
    <property type="entry name" value="COP9 SIGNALOSOME COMPLEX SUBUNIT 8"/>
    <property type="match status" value="1"/>
</dbReference>
<dbReference type="AlphaFoldDB" id="A0A7S4DF68"/>
<comment type="subcellular location">
    <subcellularLocation>
        <location evidence="2">Cytoplasm</location>
    </subcellularLocation>
    <subcellularLocation>
        <location evidence="1">Nucleus</location>
    </subcellularLocation>
</comment>
<dbReference type="GO" id="GO:0000338">
    <property type="term" value="P:protein deneddylation"/>
    <property type="evidence" value="ECO:0007669"/>
    <property type="project" value="InterPro"/>
</dbReference>
<dbReference type="EMBL" id="HBIV01002768">
    <property type="protein sequence ID" value="CAE0646499.1"/>
    <property type="molecule type" value="Transcribed_RNA"/>
</dbReference>
<feature type="domain" description="CSN8/PSMD8/EIF3K" evidence="6">
    <location>
        <begin position="47"/>
        <end position="170"/>
    </location>
</feature>
<accession>A0A7S4DF68</accession>
<dbReference type="GO" id="GO:0008180">
    <property type="term" value="C:COP9 signalosome"/>
    <property type="evidence" value="ECO:0007669"/>
    <property type="project" value="UniProtKB-KW"/>
</dbReference>
<dbReference type="GO" id="GO:0010387">
    <property type="term" value="P:COP9 signalosome assembly"/>
    <property type="evidence" value="ECO:0007669"/>
    <property type="project" value="InterPro"/>
</dbReference>
<dbReference type="Gene3D" id="1.25.40.990">
    <property type="match status" value="1"/>
</dbReference>
<gene>
    <name evidence="7" type="ORF">LGLO00237_LOCUS1884</name>
</gene>
<evidence type="ECO:0000256" key="3">
    <source>
        <dbReference type="ARBA" id="ARBA00022490"/>
    </source>
</evidence>
<sequence>MDAKDLQPLLAAKRWDALVQQCLLFELRSASAQQVETQAVLQNAAILMIGHMLKDDAKAAHFVWKRIPDPGKKAAPYLESVWQLGKHLLLKDRRSFYGAVDNTKWPEVLVPFVDALRAAVRERMTGFIVKAYSSIQLKRTAELLGFKDAGEAKNYATSLSWRIEGDMVYPQSRKVAVGGAGLKLPELGNLSKYMQEFEMK</sequence>
<keyword evidence="3" id="KW-0963">Cytoplasm</keyword>